<keyword evidence="3" id="KW-1185">Reference proteome</keyword>
<sequence>MSVYALSVIVVTVLLLITGKRRKSKVLLGWGIASLALLLITVGPSFISGFMDGFAEGVSAR</sequence>
<keyword evidence="1" id="KW-1133">Transmembrane helix</keyword>
<protein>
    <submittedName>
        <fullName evidence="2">Asparagine N-glycosylation enzyme membrane subunit Stt3</fullName>
    </submittedName>
</protein>
<gene>
    <name evidence="2" type="ORF">J2T19_002104</name>
</gene>
<name>A0ABT9WBQ6_9BACL</name>
<proteinExistence type="predicted"/>
<evidence type="ECO:0000256" key="1">
    <source>
        <dbReference type="SAM" id="Phobius"/>
    </source>
</evidence>
<organism evidence="2 3">
    <name type="scientific">Paenibacillus tundrae</name>
    <dbReference type="NCBI Taxonomy" id="528187"/>
    <lineage>
        <taxon>Bacteria</taxon>
        <taxon>Bacillati</taxon>
        <taxon>Bacillota</taxon>
        <taxon>Bacilli</taxon>
        <taxon>Bacillales</taxon>
        <taxon>Paenibacillaceae</taxon>
        <taxon>Paenibacillus</taxon>
    </lineage>
</organism>
<feature type="transmembrane region" description="Helical" evidence="1">
    <location>
        <begin position="29"/>
        <end position="51"/>
    </location>
</feature>
<keyword evidence="1" id="KW-0472">Membrane</keyword>
<dbReference type="EMBL" id="JAUSTI010000005">
    <property type="protein sequence ID" value="MDQ0170656.1"/>
    <property type="molecule type" value="Genomic_DNA"/>
</dbReference>
<comment type="caution">
    <text evidence="2">The sequence shown here is derived from an EMBL/GenBank/DDBJ whole genome shotgun (WGS) entry which is preliminary data.</text>
</comment>
<dbReference type="RefSeq" id="WP_307215397.1">
    <property type="nucleotide sequence ID" value="NZ_JAUSTI010000005.1"/>
</dbReference>
<dbReference type="Proteomes" id="UP001233836">
    <property type="component" value="Unassembled WGS sequence"/>
</dbReference>
<reference evidence="2 3" key="1">
    <citation type="submission" date="2023-07" db="EMBL/GenBank/DDBJ databases">
        <title>Sorghum-associated microbial communities from plants grown in Nebraska, USA.</title>
        <authorList>
            <person name="Schachtman D."/>
        </authorList>
    </citation>
    <scope>NUCLEOTIDE SEQUENCE [LARGE SCALE GENOMIC DNA]</scope>
    <source>
        <strain evidence="2 3">DS1314</strain>
    </source>
</reference>
<keyword evidence="1" id="KW-0812">Transmembrane</keyword>
<accession>A0ABT9WBQ6</accession>
<evidence type="ECO:0000313" key="2">
    <source>
        <dbReference type="EMBL" id="MDQ0170656.1"/>
    </source>
</evidence>
<evidence type="ECO:0000313" key="3">
    <source>
        <dbReference type="Proteomes" id="UP001233836"/>
    </source>
</evidence>